<sequence length="54" mass="6522">MSWRYIVLPLLGSMVVTLFFSLIYVLKFKVSCSSLWKSWFLLQLNMYVHRYLIS</sequence>
<evidence type="ECO:0000256" key="1">
    <source>
        <dbReference type="SAM" id="Phobius"/>
    </source>
</evidence>
<feature type="transmembrane region" description="Helical" evidence="1">
    <location>
        <begin position="6"/>
        <end position="26"/>
    </location>
</feature>
<dbReference type="EMBL" id="GGEC01049320">
    <property type="protein sequence ID" value="MBX29804.1"/>
    <property type="molecule type" value="Transcribed_RNA"/>
</dbReference>
<dbReference type="AlphaFoldDB" id="A0A2P2MHV6"/>
<protein>
    <submittedName>
        <fullName evidence="2">Uncharacterized protein</fullName>
    </submittedName>
</protein>
<proteinExistence type="predicted"/>
<keyword evidence="1" id="KW-0812">Transmembrane</keyword>
<accession>A0A2P2MHV6</accession>
<reference evidence="2" key="1">
    <citation type="submission" date="2018-02" db="EMBL/GenBank/DDBJ databases">
        <title>Rhizophora mucronata_Transcriptome.</title>
        <authorList>
            <person name="Meera S.P."/>
            <person name="Sreeshan A."/>
            <person name="Augustine A."/>
        </authorList>
    </citation>
    <scope>NUCLEOTIDE SEQUENCE</scope>
    <source>
        <tissue evidence="2">Leaf</tissue>
    </source>
</reference>
<keyword evidence="1" id="KW-1133">Transmembrane helix</keyword>
<organism evidence="2">
    <name type="scientific">Rhizophora mucronata</name>
    <name type="common">Asiatic mangrove</name>
    <dbReference type="NCBI Taxonomy" id="61149"/>
    <lineage>
        <taxon>Eukaryota</taxon>
        <taxon>Viridiplantae</taxon>
        <taxon>Streptophyta</taxon>
        <taxon>Embryophyta</taxon>
        <taxon>Tracheophyta</taxon>
        <taxon>Spermatophyta</taxon>
        <taxon>Magnoliopsida</taxon>
        <taxon>eudicotyledons</taxon>
        <taxon>Gunneridae</taxon>
        <taxon>Pentapetalae</taxon>
        <taxon>rosids</taxon>
        <taxon>fabids</taxon>
        <taxon>Malpighiales</taxon>
        <taxon>Rhizophoraceae</taxon>
        <taxon>Rhizophora</taxon>
    </lineage>
</organism>
<name>A0A2P2MHV6_RHIMU</name>
<keyword evidence="1" id="KW-0472">Membrane</keyword>
<evidence type="ECO:0000313" key="2">
    <source>
        <dbReference type="EMBL" id="MBX29804.1"/>
    </source>
</evidence>